<dbReference type="InterPro" id="IPR029058">
    <property type="entry name" value="AB_hydrolase_fold"/>
</dbReference>
<accession>A0ABS8PA37</accession>
<evidence type="ECO:0000313" key="2">
    <source>
        <dbReference type="EMBL" id="MCD2195143.1"/>
    </source>
</evidence>
<keyword evidence="2" id="KW-0378">Hydrolase</keyword>
<dbReference type="InterPro" id="IPR051049">
    <property type="entry name" value="Dienelactone_hydrolase-like"/>
</dbReference>
<dbReference type="Pfam" id="PF01738">
    <property type="entry name" value="DLH"/>
    <property type="match status" value="1"/>
</dbReference>
<dbReference type="SUPFAM" id="SSF53474">
    <property type="entry name" value="alpha/beta-Hydrolases"/>
    <property type="match status" value="1"/>
</dbReference>
<evidence type="ECO:0000313" key="3">
    <source>
        <dbReference type="Proteomes" id="UP001199469"/>
    </source>
</evidence>
<comment type="caution">
    <text evidence="2">The sequence shown here is derived from an EMBL/GenBank/DDBJ whole genome shotgun (WGS) entry which is preliminary data.</text>
</comment>
<dbReference type="Proteomes" id="UP001199469">
    <property type="component" value="Unassembled WGS sequence"/>
</dbReference>
<keyword evidence="3" id="KW-1185">Reference proteome</keyword>
<dbReference type="PANTHER" id="PTHR46623">
    <property type="entry name" value="CARBOXYMETHYLENEBUTENOLIDASE-RELATED"/>
    <property type="match status" value="1"/>
</dbReference>
<protein>
    <submittedName>
        <fullName evidence="2">Dienelactone hydrolase family protein</fullName>
    </submittedName>
</protein>
<feature type="domain" description="Dienelactone hydrolase" evidence="1">
    <location>
        <begin position="17"/>
        <end position="240"/>
    </location>
</feature>
<dbReference type="Gene3D" id="3.40.50.1820">
    <property type="entry name" value="alpha/beta hydrolase"/>
    <property type="match status" value="1"/>
</dbReference>
<dbReference type="PANTHER" id="PTHR46623:SF10">
    <property type="entry name" value="CARBOXYMETHYLENEBUTENOLIDASE HOMOLOG"/>
    <property type="match status" value="1"/>
</dbReference>
<dbReference type="InterPro" id="IPR002925">
    <property type="entry name" value="Dienelactn_hydro"/>
</dbReference>
<dbReference type="RefSeq" id="WP_230735898.1">
    <property type="nucleotide sequence ID" value="NZ_JAJNDB010000003.1"/>
</dbReference>
<reference evidence="2 3" key="1">
    <citation type="submission" date="2021-11" db="EMBL/GenBank/DDBJ databases">
        <title>Draft genome sequence of Actinomycetospora sp. SF1 isolated from the rhizosphere soil.</title>
        <authorList>
            <person name="Duangmal K."/>
            <person name="Chantavorakit T."/>
        </authorList>
    </citation>
    <scope>NUCLEOTIDE SEQUENCE [LARGE SCALE GENOMIC DNA]</scope>
    <source>
        <strain evidence="2 3">TBRC 5722</strain>
    </source>
</reference>
<organism evidence="2 3">
    <name type="scientific">Actinomycetospora endophytica</name>
    <dbReference type="NCBI Taxonomy" id="2291215"/>
    <lineage>
        <taxon>Bacteria</taxon>
        <taxon>Bacillati</taxon>
        <taxon>Actinomycetota</taxon>
        <taxon>Actinomycetes</taxon>
        <taxon>Pseudonocardiales</taxon>
        <taxon>Pseudonocardiaceae</taxon>
        <taxon>Actinomycetospora</taxon>
    </lineage>
</organism>
<dbReference type="EMBL" id="JAJNDB010000003">
    <property type="protein sequence ID" value="MCD2195143.1"/>
    <property type="molecule type" value="Genomic_DNA"/>
</dbReference>
<proteinExistence type="predicted"/>
<dbReference type="GO" id="GO:0016787">
    <property type="term" value="F:hydrolase activity"/>
    <property type="evidence" value="ECO:0007669"/>
    <property type="project" value="UniProtKB-KW"/>
</dbReference>
<evidence type="ECO:0000259" key="1">
    <source>
        <dbReference type="Pfam" id="PF01738"/>
    </source>
</evidence>
<sequence length="246" mass="26116">MSRLEVTIPTPDGECAGTLHTPDVAEARPAVILFPDAGGARETFRVMADRLAGLGYVVLLPDVYYRHGGYEPFSMDTVFSDDGERARLMSLVRGLTAEMKIRDAGAFLDFLAGRPEVSGTVGTTGYCMGGGYSLLAAGGHPERITAAASFHGGNLAVADDPDSPHRLADHIRATVHVAAAQDDSAFPADQFERLDQALTGAGVAHTIETYPAAHGFAVPDNPTHDPAADERHWRALAELYSSSLAR</sequence>
<name>A0ABS8PA37_9PSEU</name>
<gene>
    <name evidence="2" type="ORF">LQ327_17385</name>
</gene>